<feature type="compositionally biased region" description="Low complexity" evidence="2">
    <location>
        <begin position="413"/>
        <end position="427"/>
    </location>
</feature>
<dbReference type="Proteomes" id="UP000325902">
    <property type="component" value="Unassembled WGS sequence"/>
</dbReference>
<dbReference type="AlphaFoldDB" id="A0A5N5D9B6"/>
<keyword evidence="4" id="KW-1185">Reference proteome</keyword>
<reference evidence="3 4" key="1">
    <citation type="journal article" date="2019" name="Sci. Rep.">
        <title>A multi-omics analysis of the grapevine pathogen Lasiodiplodia theobromae reveals that temperature affects the expression of virulence- and pathogenicity-related genes.</title>
        <authorList>
            <person name="Felix C."/>
            <person name="Meneses R."/>
            <person name="Goncalves M.F.M."/>
            <person name="Tilleman L."/>
            <person name="Duarte A.S."/>
            <person name="Jorrin-Novo J.V."/>
            <person name="Van de Peer Y."/>
            <person name="Deforce D."/>
            <person name="Van Nieuwerburgh F."/>
            <person name="Esteves A.C."/>
            <person name="Alves A."/>
        </authorList>
    </citation>
    <scope>NUCLEOTIDE SEQUENCE [LARGE SCALE GENOMIC DNA]</scope>
    <source>
        <strain evidence="3 4">LA-SOL3</strain>
    </source>
</reference>
<evidence type="ECO:0000313" key="3">
    <source>
        <dbReference type="EMBL" id="KAB2574416.1"/>
    </source>
</evidence>
<accession>A0A5N5D9B6</accession>
<feature type="region of interest" description="Disordered" evidence="2">
    <location>
        <begin position="401"/>
        <end position="469"/>
    </location>
</feature>
<name>A0A5N5D9B6_9PEZI</name>
<comment type="caution">
    <text evidence="3">The sequence shown here is derived from an EMBL/GenBank/DDBJ whole genome shotgun (WGS) entry which is preliminary data.</text>
</comment>
<dbReference type="OrthoDB" id="3945521at2759"/>
<evidence type="ECO:0000256" key="2">
    <source>
        <dbReference type="SAM" id="MobiDB-lite"/>
    </source>
</evidence>
<protein>
    <submittedName>
        <fullName evidence="3">Uncharacterized protein</fullName>
    </submittedName>
</protein>
<proteinExistence type="predicted"/>
<evidence type="ECO:0000256" key="1">
    <source>
        <dbReference type="SAM" id="Coils"/>
    </source>
</evidence>
<keyword evidence="1" id="KW-0175">Coiled coil</keyword>
<feature type="coiled-coil region" evidence="1">
    <location>
        <begin position="344"/>
        <end position="378"/>
    </location>
</feature>
<evidence type="ECO:0000313" key="4">
    <source>
        <dbReference type="Proteomes" id="UP000325902"/>
    </source>
</evidence>
<organism evidence="3 4">
    <name type="scientific">Lasiodiplodia theobromae</name>
    <dbReference type="NCBI Taxonomy" id="45133"/>
    <lineage>
        <taxon>Eukaryota</taxon>
        <taxon>Fungi</taxon>
        <taxon>Dikarya</taxon>
        <taxon>Ascomycota</taxon>
        <taxon>Pezizomycotina</taxon>
        <taxon>Dothideomycetes</taxon>
        <taxon>Dothideomycetes incertae sedis</taxon>
        <taxon>Botryosphaeriales</taxon>
        <taxon>Botryosphaeriaceae</taxon>
        <taxon>Lasiodiplodia</taxon>
    </lineage>
</organism>
<gene>
    <name evidence="3" type="ORF">DBV05_g6967</name>
</gene>
<sequence length="655" mass="75005">MTGFTVTSPMAGSFRKVKMPKLVNIPSLEEVRKAPRMPLDCARDRIYAAAKEIEKLETLVPYFSGVNNASYECYAPKSLAGLPDHLLHILIALVVDTDTDFDGKKKSVITDFLHKFEDLLYITLYHIRMLYHELYMDFSAGRLDPDMKFTDDLTAEEMIEHLYFHWSVLVDDELLATLDFAIRKEALMQFKINHNAHVFNINKYESESDFKSIEDSVRRGLNAIPFDEAQLLSSYKGLVPELPEHLANPCNADVLLHELRRRHHYDLYSLCQDHGIVPSYEIFDKTERADEIWCKNLYHHGLNVQEEDGDVSPLALDSPEIYIPKENLPRPIDFNKICNYLPYLEDDEDEEDEYESSLSDYEEEVDEEELDLADELGDFLDDKQAGIKKKKKTDPFAESFAQSFAPITPPKTNSFSSSNGYSSGGANSKKRARAPSPIDTDLANGRKRFRVSPESPRAPTPSPLTGLSSSSGMFVSPWSWYAKQHEERMHATQERDANIRTPEWPFSLPGDVIEKKQPKERMPVIQERNVNIRTPRWPFPSPSDVDEQEQSTTTFAAPAQNSFTFELPMRPMSVLPSPFPIRRGDPVITLPSETRAQHEHDMVMNGELMQQERDKALRALCGEETSEDEDDKESIASDSHIMFAMESYVGYKKYW</sequence>
<dbReference type="EMBL" id="VCHE01000044">
    <property type="protein sequence ID" value="KAB2574416.1"/>
    <property type="molecule type" value="Genomic_DNA"/>
</dbReference>